<dbReference type="AlphaFoldDB" id="A0A841YW69"/>
<dbReference type="Proteomes" id="UP000569903">
    <property type="component" value="Unassembled WGS sequence"/>
</dbReference>
<proteinExistence type="predicted"/>
<reference evidence="2 3" key="1">
    <citation type="submission" date="2020-03" db="EMBL/GenBank/DDBJ databases">
        <title>Soil Listeria distribution.</title>
        <authorList>
            <person name="Liao J."/>
            <person name="Wiedmann M."/>
        </authorList>
    </citation>
    <scope>NUCLEOTIDE SEQUENCE [LARGE SCALE GENOMIC DNA]</scope>
    <source>
        <strain evidence="2 3">FSL L7-1614</strain>
    </source>
</reference>
<feature type="transmembrane region" description="Helical" evidence="1">
    <location>
        <begin position="178"/>
        <end position="197"/>
    </location>
</feature>
<sequence>MWQLIWKDAMIQRGSIIWLAVLLLFLVVFGVSIGMPAFVFLSLGALIAGGSIIAKSISRDEDNYTLLFVTSLPVSRKDVVMARYVGTVLIMMATTVFLYVLTSVVMWTLIPMTDFFLSAVTTWMIILGVTMILFPIYFWLGYDSMRYVLGGLIIFYALLTMLASLPIVQQAITWFEGWGYGVILALLLGLMLVLYVVSMRLSIRVLEFTDL</sequence>
<keyword evidence="1" id="KW-0472">Membrane</keyword>
<dbReference type="RefSeq" id="WP_185388325.1">
    <property type="nucleotide sequence ID" value="NZ_JAARQN010000002.1"/>
</dbReference>
<keyword evidence="1" id="KW-0812">Transmembrane</keyword>
<name>A0A841YW69_9LIST</name>
<dbReference type="PANTHER" id="PTHR41309:SF2">
    <property type="entry name" value="MEMBRANE PROTEIN"/>
    <property type="match status" value="1"/>
</dbReference>
<evidence type="ECO:0000313" key="3">
    <source>
        <dbReference type="Proteomes" id="UP000569903"/>
    </source>
</evidence>
<dbReference type="PANTHER" id="PTHR41309">
    <property type="entry name" value="MEMBRANE PROTEIN-RELATED"/>
    <property type="match status" value="1"/>
</dbReference>
<feature type="transmembrane region" description="Helical" evidence="1">
    <location>
        <begin position="84"/>
        <end position="110"/>
    </location>
</feature>
<evidence type="ECO:0000256" key="1">
    <source>
        <dbReference type="SAM" id="Phobius"/>
    </source>
</evidence>
<feature type="transmembrane region" description="Helical" evidence="1">
    <location>
        <begin position="16"/>
        <end position="49"/>
    </location>
</feature>
<feature type="transmembrane region" description="Helical" evidence="1">
    <location>
        <begin position="147"/>
        <end position="172"/>
    </location>
</feature>
<organism evidence="2 3">
    <name type="scientific">Listeria newyorkensis</name>
    <dbReference type="NCBI Taxonomy" id="1497681"/>
    <lineage>
        <taxon>Bacteria</taxon>
        <taxon>Bacillati</taxon>
        <taxon>Bacillota</taxon>
        <taxon>Bacilli</taxon>
        <taxon>Bacillales</taxon>
        <taxon>Listeriaceae</taxon>
        <taxon>Listeria</taxon>
    </lineage>
</organism>
<keyword evidence="1" id="KW-1133">Transmembrane helix</keyword>
<protein>
    <submittedName>
        <fullName evidence="2">ABC-2 transporter permease</fullName>
    </submittedName>
</protein>
<evidence type="ECO:0000313" key="2">
    <source>
        <dbReference type="EMBL" id="MBC1456953.1"/>
    </source>
</evidence>
<gene>
    <name evidence="2" type="ORF">HB850_04235</name>
</gene>
<dbReference type="Pfam" id="PF13346">
    <property type="entry name" value="ABC2_membrane_5"/>
    <property type="match status" value="1"/>
</dbReference>
<dbReference type="EMBL" id="JAARQN010000002">
    <property type="protein sequence ID" value="MBC1456953.1"/>
    <property type="molecule type" value="Genomic_DNA"/>
</dbReference>
<accession>A0A841YW69</accession>
<feature type="transmembrane region" description="Helical" evidence="1">
    <location>
        <begin position="116"/>
        <end position="140"/>
    </location>
</feature>
<dbReference type="InterPro" id="IPR025699">
    <property type="entry name" value="ABC2_memb-like"/>
</dbReference>
<comment type="caution">
    <text evidence="2">The sequence shown here is derived from an EMBL/GenBank/DDBJ whole genome shotgun (WGS) entry which is preliminary data.</text>
</comment>